<proteinExistence type="predicted"/>
<feature type="compositionally biased region" description="Low complexity" evidence="1">
    <location>
        <begin position="421"/>
        <end position="433"/>
    </location>
</feature>
<gene>
    <name evidence="2" type="ORF">N479_23385</name>
</gene>
<dbReference type="PROSITE" id="PS51257">
    <property type="entry name" value="PROKAR_LIPOPROTEIN"/>
    <property type="match status" value="1"/>
</dbReference>
<organism evidence="2 3">
    <name type="scientific">Pseudoalteromonas luteoviolacea S4054</name>
    <dbReference type="NCBI Taxonomy" id="1129367"/>
    <lineage>
        <taxon>Bacteria</taxon>
        <taxon>Pseudomonadati</taxon>
        <taxon>Pseudomonadota</taxon>
        <taxon>Gammaproteobacteria</taxon>
        <taxon>Alteromonadales</taxon>
        <taxon>Pseudoalteromonadaceae</taxon>
        <taxon>Pseudoalteromonas</taxon>
    </lineage>
</organism>
<name>A0A0F6A549_9GAMM</name>
<dbReference type="RefSeq" id="WP_046358288.1">
    <property type="nucleotide sequence ID" value="NZ_AUXW01000191.1"/>
</dbReference>
<dbReference type="EMBL" id="AUXW01000191">
    <property type="protein sequence ID" value="KKE81228.1"/>
    <property type="molecule type" value="Genomic_DNA"/>
</dbReference>
<dbReference type="PATRIC" id="fig|1129367.4.peg.4990"/>
<evidence type="ECO:0000313" key="3">
    <source>
        <dbReference type="Proteomes" id="UP000033434"/>
    </source>
</evidence>
<evidence type="ECO:0000256" key="1">
    <source>
        <dbReference type="SAM" id="MobiDB-lite"/>
    </source>
</evidence>
<dbReference type="Proteomes" id="UP000033434">
    <property type="component" value="Unassembled WGS sequence"/>
</dbReference>
<evidence type="ECO:0000313" key="2">
    <source>
        <dbReference type="EMBL" id="KKE81228.1"/>
    </source>
</evidence>
<protein>
    <submittedName>
        <fullName evidence="2">Uncharacterized protein</fullName>
    </submittedName>
</protein>
<sequence>MFNIKFLNIVLVSSISFSCFGFSNLKPRLSDGEGALHVKGTKDKLSWTKVEGATEYAVIPYPGDTIYQARYGQDPGGGMSQFNSFPLPEYTTYTNSIEITNPRSDVRYLVVPCNRFGCADGIISERIHASIYLHAIEELSYSKGAIYPWESSTIRWKSSGAHTVNLLKNGRVYLTNLPKNGSVPVRINENTKYTIQTLGVGGVRTKSSTLIYKHAKIEDPINDSGYLMPLRNLGIDIIPRTLVKGNYRYLFVADKANNLHKVDYSKATPELVWSIPLDGKVVNKPLVEQGNLYFGVSKIDGSGAVCSLNVNYSTRKSCKTTTDAVIAGALVMDLYQGPNKVDSSIIFVSHKGLVLEYTSNLVELRKTSNLPASMLGKSIVATPAINRREGRVYFQYQDIHSQETKLTSIKFSNSGGSSAEPINPGDPGVDPGDNPGGPIIGPIDPPLYSFTVPLRALSNMELAELNEESVKIDNMFEVEWTATVQDAVKQPGGQHE</sequence>
<accession>A0A0F6A549</accession>
<reference evidence="2 3" key="1">
    <citation type="journal article" date="2015" name="BMC Genomics">
        <title>Genome mining reveals unlocked bioactive potential of marine Gram-negative bacteria.</title>
        <authorList>
            <person name="Machado H."/>
            <person name="Sonnenschein E.C."/>
            <person name="Melchiorsen J."/>
            <person name="Gram L."/>
        </authorList>
    </citation>
    <scope>NUCLEOTIDE SEQUENCE [LARGE SCALE GENOMIC DNA]</scope>
    <source>
        <strain evidence="2 3">S4054</strain>
    </source>
</reference>
<comment type="caution">
    <text evidence="2">The sequence shown here is derived from an EMBL/GenBank/DDBJ whole genome shotgun (WGS) entry which is preliminary data.</text>
</comment>
<dbReference type="AlphaFoldDB" id="A0A0F6A549"/>
<feature type="region of interest" description="Disordered" evidence="1">
    <location>
        <begin position="411"/>
        <end position="441"/>
    </location>
</feature>